<evidence type="ECO:0000313" key="3">
    <source>
        <dbReference type="WBParaSite" id="snap_masked-unitig_27827-processed-gene-0.0-mRNA-1"/>
    </source>
</evidence>
<dbReference type="AlphaFoldDB" id="A0A1I8JMU4"/>
<accession>A0A1I8JMU4</accession>
<name>A0A1I8JMU4_9PLAT</name>
<keyword evidence="2" id="KW-1185">Reference proteome</keyword>
<dbReference type="WBParaSite" id="snap_masked-unitig_27827-processed-gene-0.0-mRNA-1">
    <property type="protein sequence ID" value="snap_masked-unitig_27827-processed-gene-0.0-mRNA-1"/>
    <property type="gene ID" value="snap_masked-unitig_27827-processed-gene-0.0"/>
</dbReference>
<protein>
    <submittedName>
        <fullName evidence="3">Uncharacterized protein</fullName>
    </submittedName>
</protein>
<evidence type="ECO:0000313" key="2">
    <source>
        <dbReference type="Proteomes" id="UP000095280"/>
    </source>
</evidence>
<proteinExistence type="predicted"/>
<dbReference type="Proteomes" id="UP000095280">
    <property type="component" value="Unplaced"/>
</dbReference>
<reference evidence="3" key="1">
    <citation type="submission" date="2016-11" db="UniProtKB">
        <authorList>
            <consortium name="WormBaseParasite"/>
        </authorList>
    </citation>
    <scope>IDENTIFICATION</scope>
</reference>
<organism evidence="2 3">
    <name type="scientific">Macrostomum lignano</name>
    <dbReference type="NCBI Taxonomy" id="282301"/>
    <lineage>
        <taxon>Eukaryota</taxon>
        <taxon>Metazoa</taxon>
        <taxon>Spiralia</taxon>
        <taxon>Lophotrochozoa</taxon>
        <taxon>Platyhelminthes</taxon>
        <taxon>Rhabditophora</taxon>
        <taxon>Macrostomorpha</taxon>
        <taxon>Macrostomida</taxon>
        <taxon>Macrostomidae</taxon>
        <taxon>Macrostomum</taxon>
    </lineage>
</organism>
<feature type="region of interest" description="Disordered" evidence="1">
    <location>
        <begin position="1"/>
        <end position="20"/>
    </location>
</feature>
<evidence type="ECO:0000256" key="1">
    <source>
        <dbReference type="SAM" id="MobiDB-lite"/>
    </source>
</evidence>
<sequence length="20" mass="2086">MQFSATKPAGQLTSCADSSR</sequence>